<evidence type="ECO:0000313" key="6">
    <source>
        <dbReference type="Proteomes" id="UP000218811"/>
    </source>
</evidence>
<dbReference type="Proteomes" id="UP000218811">
    <property type="component" value="Unassembled WGS sequence"/>
</dbReference>
<dbReference type="EMBL" id="KB467831">
    <property type="protein sequence ID" value="PCH33447.1"/>
    <property type="molecule type" value="Genomic_DNA"/>
</dbReference>
<evidence type="ECO:0000313" key="5">
    <source>
        <dbReference type="EMBL" id="PCH33447.1"/>
    </source>
</evidence>
<keyword evidence="1" id="KW-0863">Zinc-finger</keyword>
<feature type="compositionally biased region" description="Basic and acidic residues" evidence="2">
    <location>
        <begin position="144"/>
        <end position="168"/>
    </location>
</feature>
<feature type="compositionally biased region" description="Polar residues" evidence="2">
    <location>
        <begin position="47"/>
        <end position="59"/>
    </location>
</feature>
<evidence type="ECO:0000256" key="2">
    <source>
        <dbReference type="SAM" id="MobiDB-lite"/>
    </source>
</evidence>
<feature type="region of interest" description="Disordered" evidence="2">
    <location>
        <begin position="278"/>
        <end position="539"/>
    </location>
</feature>
<feature type="compositionally biased region" description="Polar residues" evidence="2">
    <location>
        <begin position="297"/>
        <end position="317"/>
    </location>
</feature>
<organism evidence="5 6">
    <name type="scientific">Wolfiporia cocos (strain MD-104)</name>
    <name type="common">Brown rot fungus</name>
    <dbReference type="NCBI Taxonomy" id="742152"/>
    <lineage>
        <taxon>Eukaryota</taxon>
        <taxon>Fungi</taxon>
        <taxon>Dikarya</taxon>
        <taxon>Basidiomycota</taxon>
        <taxon>Agaricomycotina</taxon>
        <taxon>Agaricomycetes</taxon>
        <taxon>Polyporales</taxon>
        <taxon>Phaeolaceae</taxon>
        <taxon>Wolfiporia</taxon>
    </lineage>
</organism>
<feature type="compositionally biased region" description="Low complexity" evidence="2">
    <location>
        <begin position="326"/>
        <end position="344"/>
    </location>
</feature>
<feature type="compositionally biased region" description="Pro residues" evidence="2">
    <location>
        <begin position="409"/>
        <end position="423"/>
    </location>
</feature>
<name>A0A2H3JBW8_WOLCO</name>
<dbReference type="GO" id="GO:0008270">
    <property type="term" value="F:zinc ion binding"/>
    <property type="evidence" value="ECO:0007669"/>
    <property type="project" value="UniProtKB-KW"/>
</dbReference>
<feature type="domain" description="C2H2-type" evidence="3">
    <location>
        <begin position="185"/>
        <end position="214"/>
    </location>
</feature>
<gene>
    <name evidence="5" type="ORF">WOLCODRAFT_160076</name>
</gene>
<feature type="region of interest" description="Disordered" evidence="2">
    <location>
        <begin position="1"/>
        <end position="60"/>
    </location>
</feature>
<dbReference type="PROSITE" id="PS50157">
    <property type="entry name" value="ZINC_FINGER_C2H2_2"/>
    <property type="match status" value="1"/>
</dbReference>
<dbReference type="PANTHER" id="PTHR47251:SF1">
    <property type="entry name" value="FINGER DOMAIN PROTEIN, PUTATIVE (AFU_ORTHOLOGUE AFUA_3G04180)-RELATED"/>
    <property type="match status" value="1"/>
</dbReference>
<feature type="domain" description="G-patch" evidence="4">
    <location>
        <begin position="87"/>
        <end position="133"/>
    </location>
</feature>
<dbReference type="Pfam" id="PF12874">
    <property type="entry name" value="zf-met"/>
    <property type="match status" value="1"/>
</dbReference>
<feature type="region of interest" description="Disordered" evidence="2">
    <location>
        <begin position="143"/>
        <end position="168"/>
    </location>
</feature>
<dbReference type="SMART" id="SM00443">
    <property type="entry name" value="G_patch"/>
    <property type="match status" value="1"/>
</dbReference>
<evidence type="ECO:0008006" key="7">
    <source>
        <dbReference type="Google" id="ProtNLM"/>
    </source>
</evidence>
<dbReference type="OMA" id="INQDVRM"/>
<reference evidence="5 6" key="1">
    <citation type="journal article" date="2012" name="Science">
        <title>The Paleozoic origin of enzymatic lignin decomposition reconstructed from 31 fungal genomes.</title>
        <authorList>
            <person name="Floudas D."/>
            <person name="Binder M."/>
            <person name="Riley R."/>
            <person name="Barry K."/>
            <person name="Blanchette R.A."/>
            <person name="Henrissat B."/>
            <person name="Martinez A.T."/>
            <person name="Otillar R."/>
            <person name="Spatafora J.W."/>
            <person name="Yadav J.S."/>
            <person name="Aerts A."/>
            <person name="Benoit I."/>
            <person name="Boyd A."/>
            <person name="Carlson A."/>
            <person name="Copeland A."/>
            <person name="Coutinho P.M."/>
            <person name="de Vries R.P."/>
            <person name="Ferreira P."/>
            <person name="Findley K."/>
            <person name="Foster B."/>
            <person name="Gaskell J."/>
            <person name="Glotzer D."/>
            <person name="Gorecki P."/>
            <person name="Heitman J."/>
            <person name="Hesse C."/>
            <person name="Hori C."/>
            <person name="Igarashi K."/>
            <person name="Jurgens J.A."/>
            <person name="Kallen N."/>
            <person name="Kersten P."/>
            <person name="Kohler A."/>
            <person name="Kuees U."/>
            <person name="Kumar T.K.A."/>
            <person name="Kuo A."/>
            <person name="LaButti K."/>
            <person name="Larrondo L.F."/>
            <person name="Lindquist E."/>
            <person name="Ling A."/>
            <person name="Lombard V."/>
            <person name="Lucas S."/>
            <person name="Lundell T."/>
            <person name="Martin R."/>
            <person name="McLaughlin D.J."/>
            <person name="Morgenstern I."/>
            <person name="Morin E."/>
            <person name="Murat C."/>
            <person name="Nagy L.G."/>
            <person name="Nolan M."/>
            <person name="Ohm R.A."/>
            <person name="Patyshakuliyeva A."/>
            <person name="Rokas A."/>
            <person name="Ruiz-Duenas F.J."/>
            <person name="Sabat G."/>
            <person name="Salamov A."/>
            <person name="Samejima M."/>
            <person name="Schmutz J."/>
            <person name="Slot J.C."/>
            <person name="St John F."/>
            <person name="Stenlid J."/>
            <person name="Sun H."/>
            <person name="Sun S."/>
            <person name="Syed K."/>
            <person name="Tsang A."/>
            <person name="Wiebenga A."/>
            <person name="Young D."/>
            <person name="Pisabarro A."/>
            <person name="Eastwood D.C."/>
            <person name="Martin F."/>
            <person name="Cullen D."/>
            <person name="Grigoriev I.V."/>
            <person name="Hibbett D.S."/>
        </authorList>
    </citation>
    <scope>NUCLEOTIDE SEQUENCE [LARGE SCALE GENOMIC DNA]</scope>
    <source>
        <strain evidence="5 6">MD-104</strain>
    </source>
</reference>
<dbReference type="GO" id="GO:0003676">
    <property type="term" value="F:nucleic acid binding"/>
    <property type="evidence" value="ECO:0007669"/>
    <property type="project" value="InterPro"/>
</dbReference>
<feature type="region of interest" description="Disordered" evidence="2">
    <location>
        <begin position="216"/>
        <end position="246"/>
    </location>
</feature>
<evidence type="ECO:0000259" key="4">
    <source>
        <dbReference type="PROSITE" id="PS50174"/>
    </source>
</evidence>
<sequence length="539" mass="57594">MSAESVARWNAIPLARPAVSPDPQGENPLKRTRQDDNDDDESEDNVSLVSRSPSPTSALENMDLDKYDEYVKGLARETITVDTKINSSNKGFLMLASMGWVEGQPLGLTGDGRIDPVPFYVKNDLTGLGKTSQDVRMIETTVSQRRELDSERQTKETEEQRKAREDSVAKRAAVQSEISTTLRAFYCELCEKQFQNVAQYDEHTNSYAHHHKARFRDMQAAQRASRNTKEELDRRKEKERKREEKELRKIAKAAGVRMAKPPVALVAAPAEAAAARGAEAEAKPGGFKKPGWASIGAASTSSSVPVDSPEPAQTRSGWATVGSDIASIPPGSQQQPPSSSWAPVSAPPTAPSGRAPQPPSAAPVFRTGGWTSLDTGSTVQPPTRASMPPSTHAGPVPPPPSDRSRPSLPSAPAPPPAVPPPASSSPNPGGWSTVGAPSASMQPSRGDWHRTVGEHTPPPQAARGGWHASLGTADAPASQDRGGWQTPSAPQTPAGPPPPMSNVPPPQPEPSRAKNPAARQEAQRSGWQQFRAGAPGRRR</sequence>
<dbReference type="InterPro" id="IPR036236">
    <property type="entry name" value="Znf_C2H2_sf"/>
</dbReference>
<dbReference type="PANTHER" id="PTHR47251">
    <property type="entry name" value="FINGER DOMAIN PROTEIN, PUTATIVE (AFU_ORTHOLOGUE AFUA_3G04180)-RELATED"/>
    <property type="match status" value="1"/>
</dbReference>
<feature type="compositionally biased region" description="Polar residues" evidence="2">
    <location>
        <begin position="369"/>
        <end position="383"/>
    </location>
</feature>
<dbReference type="InterPro" id="IPR000467">
    <property type="entry name" value="G_patch_dom"/>
</dbReference>
<dbReference type="InterPro" id="IPR013087">
    <property type="entry name" value="Znf_C2H2_type"/>
</dbReference>
<dbReference type="PROSITE" id="PS00028">
    <property type="entry name" value="ZINC_FINGER_C2H2_1"/>
    <property type="match status" value="1"/>
</dbReference>
<keyword evidence="1" id="KW-0862">Zinc</keyword>
<dbReference type="Pfam" id="PF01585">
    <property type="entry name" value="G-patch"/>
    <property type="match status" value="1"/>
</dbReference>
<dbReference type="OrthoDB" id="4822at2759"/>
<dbReference type="SUPFAM" id="SSF57667">
    <property type="entry name" value="beta-beta-alpha zinc fingers"/>
    <property type="match status" value="1"/>
</dbReference>
<evidence type="ECO:0000259" key="3">
    <source>
        <dbReference type="PROSITE" id="PS50157"/>
    </source>
</evidence>
<feature type="compositionally biased region" description="Pro residues" evidence="2">
    <location>
        <begin position="345"/>
        <end position="361"/>
    </location>
</feature>
<keyword evidence="1" id="KW-0479">Metal-binding</keyword>
<evidence type="ECO:0000256" key="1">
    <source>
        <dbReference type="PROSITE-ProRule" id="PRU00042"/>
    </source>
</evidence>
<dbReference type="PROSITE" id="PS50174">
    <property type="entry name" value="G_PATCH"/>
    <property type="match status" value="1"/>
</dbReference>
<feature type="compositionally biased region" description="Pro residues" evidence="2">
    <location>
        <begin position="493"/>
        <end position="509"/>
    </location>
</feature>
<protein>
    <recommendedName>
        <fullName evidence="7">G-patch domain-containing protein</fullName>
    </recommendedName>
</protein>
<dbReference type="STRING" id="742152.A0A2H3JBW8"/>
<feature type="compositionally biased region" description="Basic and acidic residues" evidence="2">
    <location>
        <begin position="227"/>
        <end position="246"/>
    </location>
</feature>
<keyword evidence="6" id="KW-1185">Reference proteome</keyword>
<dbReference type="AlphaFoldDB" id="A0A2H3JBW8"/>
<proteinExistence type="predicted"/>
<accession>A0A2H3JBW8</accession>